<dbReference type="RefSeq" id="WP_077171689.1">
    <property type="nucleotide sequence ID" value="NZ_MTLN01000004.1"/>
</dbReference>
<dbReference type="EMBL" id="MTLN01000004">
    <property type="protein sequence ID" value="ONN71707.1"/>
    <property type="molecule type" value="Genomic_DNA"/>
</dbReference>
<name>A0ABX3IU20_9PSED</name>
<sequence>MTINTATANAHAWQQGWQDYLAGVHANPYDINTRQHTDWWCGYSHAEQTYAETQHLEASA</sequence>
<proteinExistence type="predicted"/>
<evidence type="ECO:0000313" key="1">
    <source>
        <dbReference type="EMBL" id="ONN71707.1"/>
    </source>
</evidence>
<gene>
    <name evidence="1" type="ORF">BVL52_08675</name>
</gene>
<evidence type="ECO:0000313" key="2">
    <source>
        <dbReference type="Proteomes" id="UP000189310"/>
    </source>
</evidence>
<protein>
    <submittedName>
        <fullName evidence="1">Uncharacterized protein</fullName>
    </submittedName>
</protein>
<comment type="caution">
    <text evidence="1">The sequence shown here is derived from an EMBL/GenBank/DDBJ whole genome shotgun (WGS) entry which is preliminary data.</text>
</comment>
<reference evidence="1 2" key="1">
    <citation type="submission" date="2017-01" db="EMBL/GenBank/DDBJ databases">
        <title>Pseudomonas psychrotolerans genome sequencing and assembly.</title>
        <authorList>
            <person name="Vyas B."/>
            <person name="Mayilraj S."/>
        </authorList>
    </citation>
    <scope>NUCLEOTIDE SEQUENCE [LARGE SCALE GENOMIC DNA]</scope>
    <source>
        <strain evidence="1 2">SDS18</strain>
    </source>
</reference>
<keyword evidence="2" id="KW-1185">Reference proteome</keyword>
<accession>A0ABX3IU20</accession>
<organism evidence="1 2">
    <name type="scientific">Pseudomonas oryzihabitans</name>
    <dbReference type="NCBI Taxonomy" id="47885"/>
    <lineage>
        <taxon>Bacteria</taxon>
        <taxon>Pseudomonadati</taxon>
        <taxon>Pseudomonadota</taxon>
        <taxon>Gammaproteobacteria</taxon>
        <taxon>Pseudomonadales</taxon>
        <taxon>Pseudomonadaceae</taxon>
        <taxon>Pseudomonas</taxon>
    </lineage>
</organism>
<dbReference type="Proteomes" id="UP000189310">
    <property type="component" value="Unassembled WGS sequence"/>
</dbReference>